<evidence type="ECO:0000256" key="1">
    <source>
        <dbReference type="SAM" id="MobiDB-lite"/>
    </source>
</evidence>
<feature type="region of interest" description="Disordered" evidence="1">
    <location>
        <begin position="1"/>
        <end position="96"/>
    </location>
</feature>
<evidence type="ECO:0000313" key="3">
    <source>
        <dbReference type="Proteomes" id="UP000553632"/>
    </source>
</evidence>
<sequence>MTETPTAPREDGPPREDPVSQSDESVSPSKAAGQEAEINDTFADENISVREKVQLDKEAPDSEAQLPAVPKADMATGGKKEEEGTGGSSSVSKAPV</sequence>
<proteinExistence type="predicted"/>
<name>A0A7J6T7L0_PEROL</name>
<dbReference type="Proteomes" id="UP000553632">
    <property type="component" value="Unassembled WGS sequence"/>
</dbReference>
<feature type="compositionally biased region" description="Polar residues" evidence="1">
    <location>
        <begin position="19"/>
        <end position="28"/>
    </location>
</feature>
<dbReference type="EMBL" id="JABANO010013272">
    <property type="protein sequence ID" value="KAF4740426.1"/>
    <property type="molecule type" value="Genomic_DNA"/>
</dbReference>
<feature type="non-terminal residue" evidence="2">
    <location>
        <position position="1"/>
    </location>
</feature>
<feature type="compositionally biased region" description="Basic and acidic residues" evidence="1">
    <location>
        <begin position="47"/>
        <end position="60"/>
    </location>
</feature>
<evidence type="ECO:0000313" key="2">
    <source>
        <dbReference type="EMBL" id="KAF4740426.1"/>
    </source>
</evidence>
<protein>
    <submittedName>
        <fullName evidence="2">Uncharacterized protein</fullName>
    </submittedName>
</protein>
<reference evidence="2 3" key="1">
    <citation type="submission" date="2020-04" db="EMBL/GenBank/DDBJ databases">
        <title>Perkinsus olseni comparative genomics.</title>
        <authorList>
            <person name="Bogema D.R."/>
        </authorList>
    </citation>
    <scope>NUCLEOTIDE SEQUENCE [LARGE SCALE GENOMIC DNA]</scope>
    <source>
        <strain evidence="2 3">ATCC PRA-207</strain>
    </source>
</reference>
<accession>A0A7J6T7L0</accession>
<feature type="compositionally biased region" description="Basic and acidic residues" evidence="1">
    <location>
        <begin position="8"/>
        <end position="18"/>
    </location>
</feature>
<keyword evidence="3" id="KW-1185">Reference proteome</keyword>
<gene>
    <name evidence="2" type="ORF">FOZ63_021477</name>
</gene>
<organism evidence="2 3">
    <name type="scientific">Perkinsus olseni</name>
    <name type="common">Perkinsus atlanticus</name>
    <dbReference type="NCBI Taxonomy" id="32597"/>
    <lineage>
        <taxon>Eukaryota</taxon>
        <taxon>Sar</taxon>
        <taxon>Alveolata</taxon>
        <taxon>Perkinsozoa</taxon>
        <taxon>Perkinsea</taxon>
        <taxon>Perkinsida</taxon>
        <taxon>Perkinsidae</taxon>
        <taxon>Perkinsus</taxon>
    </lineage>
</organism>
<comment type="caution">
    <text evidence="2">The sequence shown here is derived from an EMBL/GenBank/DDBJ whole genome shotgun (WGS) entry which is preliminary data.</text>
</comment>
<dbReference type="AlphaFoldDB" id="A0A7J6T7L0"/>